<name>A0ACA9LTU9_9GLOM</name>
<reference evidence="1" key="1">
    <citation type="submission" date="2021-06" db="EMBL/GenBank/DDBJ databases">
        <authorList>
            <person name="Kallberg Y."/>
            <person name="Tangrot J."/>
            <person name="Rosling A."/>
        </authorList>
    </citation>
    <scope>NUCLEOTIDE SEQUENCE</scope>
    <source>
        <strain evidence="1">CL356</strain>
    </source>
</reference>
<dbReference type="EMBL" id="CAJVPT010008302">
    <property type="protein sequence ID" value="CAG8550570.1"/>
    <property type="molecule type" value="Genomic_DNA"/>
</dbReference>
<evidence type="ECO:0000313" key="2">
    <source>
        <dbReference type="Proteomes" id="UP000789525"/>
    </source>
</evidence>
<evidence type="ECO:0000313" key="1">
    <source>
        <dbReference type="EMBL" id="CAG8550570.1"/>
    </source>
</evidence>
<gene>
    <name evidence="1" type="ORF">ACOLOM_LOCUS4836</name>
</gene>
<organism evidence="1 2">
    <name type="scientific">Acaulospora colombiana</name>
    <dbReference type="NCBI Taxonomy" id="27376"/>
    <lineage>
        <taxon>Eukaryota</taxon>
        <taxon>Fungi</taxon>
        <taxon>Fungi incertae sedis</taxon>
        <taxon>Mucoromycota</taxon>
        <taxon>Glomeromycotina</taxon>
        <taxon>Glomeromycetes</taxon>
        <taxon>Diversisporales</taxon>
        <taxon>Acaulosporaceae</taxon>
        <taxon>Acaulospora</taxon>
    </lineage>
</organism>
<protein>
    <submittedName>
        <fullName evidence="1">13902_t:CDS:1</fullName>
    </submittedName>
</protein>
<comment type="caution">
    <text evidence="1">The sequence shown here is derived from an EMBL/GenBank/DDBJ whole genome shotgun (WGS) entry which is preliminary data.</text>
</comment>
<keyword evidence="2" id="KW-1185">Reference proteome</keyword>
<accession>A0ACA9LTU9</accession>
<proteinExistence type="predicted"/>
<sequence length="442" mass="50296">MDINAGEMKLGEGTDKKRTRLIDHLAASLKKAVPGSHAYTLYMLSTRLTPVEPLISSKTWENVEVRATDSTLLSRKVLILAAEKIFTSGSEKEVLVAGVEIHEYHDPADESLVAYISKVDTTGCHSGSVTPTRHIVSAYLNFYSNFDKRNNENSPNRRAFRLHLFARSQPQYLFHLSSKNPTKHILECSKLVRWWKGVLQQTFFDAQVKNVNDIRGWFFIPGVTNERSARTLINDVVSGEAEERESQFWQYGYPYSNIQRAIDVIPKFEDDAKSRWLRHIGDSPTVKEFWELVSHGGEFAGSQFAGFFWIYARLNDRQQMTSENSGDQKSHFENLIEKIGGLIVDVPTYKKALGKLLDQSFQSEDAAIESTLAWNRYFANLHDDETLMDGAINIVIENPTVKKEVKREKVNVIPVNNLQMSIKRKMTPSSIPPPLIKRVKDS</sequence>
<dbReference type="Proteomes" id="UP000789525">
    <property type="component" value="Unassembled WGS sequence"/>
</dbReference>